<comment type="caution">
    <text evidence="2">The sequence shown here is derived from an EMBL/GenBank/DDBJ whole genome shotgun (WGS) entry which is preliminary data.</text>
</comment>
<feature type="transmembrane region" description="Helical" evidence="1">
    <location>
        <begin position="198"/>
        <end position="222"/>
    </location>
</feature>
<feature type="transmembrane region" description="Helical" evidence="1">
    <location>
        <begin position="77"/>
        <end position="96"/>
    </location>
</feature>
<feature type="transmembrane region" description="Helical" evidence="1">
    <location>
        <begin position="252"/>
        <end position="269"/>
    </location>
</feature>
<proteinExistence type="predicted"/>
<dbReference type="eggNOG" id="COG1807">
    <property type="taxonomic scope" value="Bacteria"/>
</dbReference>
<dbReference type="RefSeq" id="WP_006418201.1">
    <property type="nucleotide sequence ID" value="NZ_AENN01000015.1"/>
</dbReference>
<evidence type="ECO:0000313" key="2">
    <source>
        <dbReference type="EMBL" id="EFR30998.1"/>
    </source>
</evidence>
<reference evidence="2 3" key="1">
    <citation type="submission" date="2010-10" db="EMBL/GenBank/DDBJ databases">
        <authorList>
            <person name="Durkin A.S."/>
            <person name="Madupu R."/>
            <person name="Torralba M."/>
            <person name="Gillis M."/>
            <person name="Methe B."/>
            <person name="Sutton G."/>
            <person name="Nelson K.E."/>
        </authorList>
    </citation>
    <scope>NUCLEOTIDE SEQUENCE [LARGE SCALE GENOMIC DNA]</scope>
    <source>
        <strain evidence="2 3">ACS-139-V-Col8</strain>
    </source>
</reference>
<dbReference type="STRING" id="908337.HMPREF9257_1202"/>
<keyword evidence="1" id="KW-0472">Membrane</keyword>
<organism evidence="2 3">
    <name type="scientific">Eremococcus coleocola ACS-139-V-Col8</name>
    <dbReference type="NCBI Taxonomy" id="908337"/>
    <lineage>
        <taxon>Bacteria</taxon>
        <taxon>Bacillati</taxon>
        <taxon>Bacillota</taxon>
        <taxon>Bacilli</taxon>
        <taxon>Lactobacillales</taxon>
        <taxon>Aerococcaceae</taxon>
        <taxon>Eremococcus</taxon>
    </lineage>
</organism>
<evidence type="ECO:0000256" key="1">
    <source>
        <dbReference type="SAM" id="Phobius"/>
    </source>
</evidence>
<evidence type="ECO:0000313" key="3">
    <source>
        <dbReference type="Proteomes" id="UP000005990"/>
    </source>
</evidence>
<feature type="transmembrane region" description="Helical" evidence="1">
    <location>
        <begin position="471"/>
        <end position="494"/>
    </location>
</feature>
<name>E4KNS1_9LACT</name>
<keyword evidence="1" id="KW-1133">Transmembrane helix</keyword>
<dbReference type="OrthoDB" id="1998185at2"/>
<accession>E4KNS1</accession>
<dbReference type="Proteomes" id="UP000005990">
    <property type="component" value="Unassembled WGS sequence"/>
</dbReference>
<feature type="transmembrane region" description="Helical" evidence="1">
    <location>
        <begin position="52"/>
        <end position="70"/>
    </location>
</feature>
<feature type="transmembrane region" description="Helical" evidence="1">
    <location>
        <begin position="276"/>
        <end position="297"/>
    </location>
</feature>
<sequence length="501" mass="57474">MKQWQNSLTKLLIYMAQLCVLLVLTWIIWRNLNHMAYVEFIGGEKVDILQATWSWLPFAALSLALVFLAANFKGRTVYIVCSLIYCLLFIFLSSQIDFGLRADADIVYQLSQTLFSENKAAVFSEDYFLKYPFQLGLMIYDGLLTRLWSSPKIIFFVNFLQILAINYLVAKLTLLVFGDRHGLESMTIMLSFLFLPQLIYVHFGYGLIPGFFFLILGAYLLMKGIKASQFAWAYYLTACLAFSLSVIIRQNFAIGIIAIIIGLFVSLIGKNSWSKVFLLLSLIACLILPSRLLAFSYELILDQYFPSGSPSNLWVAMGTDPQNLDRSAGWYNGFNYNTMSQVNNDYDQAKAIGQTKLKENIAYFQENPAYFQDYFNLKIDSQWTEPTFQSLWTTSRAAQTYHSKWGGSLHQESFTFANIYQACRGIYLLILIASLAFICIHFRGKASFLPFMIYLVGGFLFHLVWEGKSQYLYTYVFTLIPLAARLLNDIVYYIPGWNSQD</sequence>
<gene>
    <name evidence="2" type="ORF">HMPREF9257_1202</name>
</gene>
<feature type="transmembrane region" description="Helical" evidence="1">
    <location>
        <begin position="155"/>
        <end position="178"/>
    </location>
</feature>
<feature type="transmembrane region" description="Helical" evidence="1">
    <location>
        <begin position="419"/>
        <end position="440"/>
    </location>
</feature>
<keyword evidence="1" id="KW-0812">Transmembrane</keyword>
<dbReference type="EMBL" id="AENN01000015">
    <property type="protein sequence ID" value="EFR30998.1"/>
    <property type="molecule type" value="Genomic_DNA"/>
</dbReference>
<feature type="transmembrane region" description="Helical" evidence="1">
    <location>
        <begin position="229"/>
        <end position="246"/>
    </location>
</feature>
<dbReference type="AlphaFoldDB" id="E4KNS1"/>
<keyword evidence="3" id="KW-1185">Reference proteome</keyword>
<evidence type="ECO:0008006" key="4">
    <source>
        <dbReference type="Google" id="ProtNLM"/>
    </source>
</evidence>
<protein>
    <recommendedName>
        <fullName evidence="4">Glycosyltransferase RgtA/B/C/D-like domain-containing protein</fullName>
    </recommendedName>
</protein>
<feature type="transmembrane region" description="Helical" evidence="1">
    <location>
        <begin position="447"/>
        <end position="465"/>
    </location>
</feature>
<feature type="transmembrane region" description="Helical" evidence="1">
    <location>
        <begin position="12"/>
        <end position="32"/>
    </location>
</feature>